<evidence type="ECO:0000256" key="1">
    <source>
        <dbReference type="SAM" id="Phobius"/>
    </source>
</evidence>
<dbReference type="AlphaFoldDB" id="A0A3A6W0X0"/>
<evidence type="ECO:0000313" key="2">
    <source>
        <dbReference type="EMBL" id="RJY50594.1"/>
    </source>
</evidence>
<keyword evidence="1" id="KW-1133">Transmembrane helix</keyword>
<sequence length="158" mass="18544">MDLNSFFLLFPSIFMLHEFEEILLFPRFMRRNLKLQQQFLATAFTPFRFNAIVCQEFILLLIVLGLSIYFESFDIYITVIIAYIYHVIGHIFQSIFLRQYVPGVLSGIITSGYCTYQIYDVVSANYWLLAYSFITLLIIIVNIALCFKILQMLQISSD</sequence>
<dbReference type="RefSeq" id="WP_119982389.1">
    <property type="nucleotide sequence ID" value="NZ_QXZZ01000024.1"/>
</dbReference>
<dbReference type="EMBL" id="QXZZ01000024">
    <property type="protein sequence ID" value="RJY50594.1"/>
    <property type="molecule type" value="Genomic_DNA"/>
</dbReference>
<keyword evidence="1" id="KW-0472">Membrane</keyword>
<evidence type="ECO:0000313" key="3">
    <source>
        <dbReference type="Proteomes" id="UP000277803"/>
    </source>
</evidence>
<dbReference type="Pfam" id="PF13787">
    <property type="entry name" value="HXXEE"/>
    <property type="match status" value="1"/>
</dbReference>
<comment type="caution">
    <text evidence="2">The sequence shown here is derived from an EMBL/GenBank/DDBJ whole genome shotgun (WGS) entry which is preliminary data.</text>
</comment>
<dbReference type="InterPro" id="IPR025671">
    <property type="entry name" value="HXXEE"/>
</dbReference>
<organism evidence="2 3">
    <name type="scientific">Veillonella atypica</name>
    <dbReference type="NCBI Taxonomy" id="39777"/>
    <lineage>
        <taxon>Bacteria</taxon>
        <taxon>Bacillati</taxon>
        <taxon>Bacillota</taxon>
        <taxon>Negativicutes</taxon>
        <taxon>Veillonellales</taxon>
        <taxon>Veillonellaceae</taxon>
        <taxon>Veillonella</taxon>
    </lineage>
</organism>
<name>A0A3A6W0X0_9FIRM</name>
<keyword evidence="1" id="KW-0812">Transmembrane</keyword>
<proteinExistence type="predicted"/>
<gene>
    <name evidence="2" type="ORF">D2965_04295</name>
</gene>
<feature type="transmembrane region" description="Helical" evidence="1">
    <location>
        <begin position="125"/>
        <end position="147"/>
    </location>
</feature>
<reference evidence="2 3" key="1">
    <citation type="submission" date="2018-09" db="EMBL/GenBank/DDBJ databases">
        <title>Genome sequence of Veillonella atypica isolated from periodontal Korean patients.</title>
        <authorList>
            <person name="Lee J.-H."/>
            <person name="Moon J.-H."/>
            <person name="Shin S.-Y."/>
        </authorList>
    </citation>
    <scope>NUCLEOTIDE SEQUENCE [LARGE SCALE GENOMIC DNA]</scope>
    <source>
        <strain evidence="2 3">KHUD_V1</strain>
    </source>
</reference>
<accession>A0A3A6W0X0</accession>
<feature type="transmembrane region" description="Helical" evidence="1">
    <location>
        <begin position="47"/>
        <end position="69"/>
    </location>
</feature>
<protein>
    <submittedName>
        <fullName evidence="2">HXXEE domain-containing protein</fullName>
    </submittedName>
</protein>
<feature type="transmembrane region" description="Helical" evidence="1">
    <location>
        <begin position="75"/>
        <end position="93"/>
    </location>
</feature>
<dbReference type="Proteomes" id="UP000277803">
    <property type="component" value="Unassembled WGS sequence"/>
</dbReference>